<organism evidence="2 3">
    <name type="scientific">Coniophora puteana (strain RWD-64-598)</name>
    <name type="common">Brown rot fungus</name>
    <dbReference type="NCBI Taxonomy" id="741705"/>
    <lineage>
        <taxon>Eukaryota</taxon>
        <taxon>Fungi</taxon>
        <taxon>Dikarya</taxon>
        <taxon>Basidiomycota</taxon>
        <taxon>Agaricomycotina</taxon>
        <taxon>Agaricomycetes</taxon>
        <taxon>Agaricomycetidae</taxon>
        <taxon>Boletales</taxon>
        <taxon>Coniophorineae</taxon>
        <taxon>Coniophoraceae</taxon>
        <taxon>Coniophora</taxon>
    </lineage>
</organism>
<dbReference type="AlphaFoldDB" id="R7SEC8"/>
<dbReference type="EMBL" id="JH711594">
    <property type="protein sequence ID" value="EIW74102.1"/>
    <property type="molecule type" value="Genomic_DNA"/>
</dbReference>
<feature type="region of interest" description="Disordered" evidence="1">
    <location>
        <begin position="16"/>
        <end position="52"/>
    </location>
</feature>
<feature type="compositionally biased region" description="Polar residues" evidence="1">
    <location>
        <begin position="43"/>
        <end position="52"/>
    </location>
</feature>
<dbReference type="RefSeq" id="XP_007775681.1">
    <property type="nucleotide sequence ID" value="XM_007777491.1"/>
</dbReference>
<gene>
    <name evidence="2" type="ORF">CONPUDRAFT_160359</name>
</gene>
<dbReference type="OMA" id="PSERMAC"/>
<dbReference type="KEGG" id="cput:CONPUDRAFT_160359"/>
<dbReference type="OrthoDB" id="3229437at2759"/>
<sequence>LDWQLPPRRLRTVVSARLDGNTTDNSDDGGGSNPAPAPPKNLQAATTRNDSSTPTFAAIKRLTRDTALATWTSQWKDRLNNDEGRFKIAKRFPPSFRAREHFTDTERSIYGRMLQCRTGHCFAGEYYADFVPSERMACPCGARRQSRQHIICECPQYENARRHLQKPNVELSLTDVLGTKKGLQALALFLRDTDAFKKATASVPNDELDDPRASQ</sequence>
<name>R7SEC8_CONPW</name>
<feature type="non-terminal residue" evidence="2">
    <location>
        <position position="1"/>
    </location>
</feature>
<dbReference type="GeneID" id="19204278"/>
<dbReference type="Proteomes" id="UP000053558">
    <property type="component" value="Unassembled WGS sequence"/>
</dbReference>
<reference evidence="3" key="1">
    <citation type="journal article" date="2012" name="Science">
        <title>The Paleozoic origin of enzymatic lignin decomposition reconstructed from 31 fungal genomes.</title>
        <authorList>
            <person name="Floudas D."/>
            <person name="Binder M."/>
            <person name="Riley R."/>
            <person name="Barry K."/>
            <person name="Blanchette R.A."/>
            <person name="Henrissat B."/>
            <person name="Martinez A.T."/>
            <person name="Otillar R."/>
            <person name="Spatafora J.W."/>
            <person name="Yadav J.S."/>
            <person name="Aerts A."/>
            <person name="Benoit I."/>
            <person name="Boyd A."/>
            <person name="Carlson A."/>
            <person name="Copeland A."/>
            <person name="Coutinho P.M."/>
            <person name="de Vries R.P."/>
            <person name="Ferreira P."/>
            <person name="Findley K."/>
            <person name="Foster B."/>
            <person name="Gaskell J."/>
            <person name="Glotzer D."/>
            <person name="Gorecki P."/>
            <person name="Heitman J."/>
            <person name="Hesse C."/>
            <person name="Hori C."/>
            <person name="Igarashi K."/>
            <person name="Jurgens J.A."/>
            <person name="Kallen N."/>
            <person name="Kersten P."/>
            <person name="Kohler A."/>
            <person name="Kuees U."/>
            <person name="Kumar T.K.A."/>
            <person name="Kuo A."/>
            <person name="LaButti K."/>
            <person name="Larrondo L.F."/>
            <person name="Lindquist E."/>
            <person name="Ling A."/>
            <person name="Lombard V."/>
            <person name="Lucas S."/>
            <person name="Lundell T."/>
            <person name="Martin R."/>
            <person name="McLaughlin D.J."/>
            <person name="Morgenstern I."/>
            <person name="Morin E."/>
            <person name="Murat C."/>
            <person name="Nagy L.G."/>
            <person name="Nolan M."/>
            <person name="Ohm R.A."/>
            <person name="Patyshakuliyeva A."/>
            <person name="Rokas A."/>
            <person name="Ruiz-Duenas F.J."/>
            <person name="Sabat G."/>
            <person name="Salamov A."/>
            <person name="Samejima M."/>
            <person name="Schmutz J."/>
            <person name="Slot J.C."/>
            <person name="St John F."/>
            <person name="Stenlid J."/>
            <person name="Sun H."/>
            <person name="Sun S."/>
            <person name="Syed K."/>
            <person name="Tsang A."/>
            <person name="Wiebenga A."/>
            <person name="Young D."/>
            <person name="Pisabarro A."/>
            <person name="Eastwood D.C."/>
            <person name="Martin F."/>
            <person name="Cullen D."/>
            <person name="Grigoriev I.V."/>
            <person name="Hibbett D.S."/>
        </authorList>
    </citation>
    <scope>NUCLEOTIDE SEQUENCE [LARGE SCALE GENOMIC DNA]</scope>
    <source>
        <strain evidence="3">RWD-64-598 SS2</strain>
    </source>
</reference>
<keyword evidence="3" id="KW-1185">Reference proteome</keyword>
<evidence type="ECO:0000256" key="1">
    <source>
        <dbReference type="SAM" id="MobiDB-lite"/>
    </source>
</evidence>
<proteinExistence type="predicted"/>
<evidence type="ECO:0000313" key="3">
    <source>
        <dbReference type="Proteomes" id="UP000053558"/>
    </source>
</evidence>
<evidence type="ECO:0000313" key="2">
    <source>
        <dbReference type="EMBL" id="EIW74102.1"/>
    </source>
</evidence>
<accession>R7SEC8</accession>
<protein>
    <submittedName>
        <fullName evidence="2">Uncharacterized protein</fullName>
    </submittedName>
</protein>